<dbReference type="PANTHER" id="PTHR45674">
    <property type="entry name" value="DNA LIGASE 1/3 FAMILY MEMBER"/>
    <property type="match status" value="1"/>
</dbReference>
<dbReference type="Pfam" id="PF01068">
    <property type="entry name" value="DNA_ligase_A_M"/>
    <property type="match status" value="1"/>
</dbReference>
<dbReference type="Gene3D" id="2.40.50.140">
    <property type="entry name" value="Nucleic acid-binding proteins"/>
    <property type="match status" value="1"/>
</dbReference>
<dbReference type="InterPro" id="IPR012310">
    <property type="entry name" value="DNA_ligase_ATP-dep_cent"/>
</dbReference>
<dbReference type="GO" id="GO:0003910">
    <property type="term" value="F:DNA ligase (ATP) activity"/>
    <property type="evidence" value="ECO:0007669"/>
    <property type="project" value="UniProtKB-EC"/>
</dbReference>
<evidence type="ECO:0000256" key="4">
    <source>
        <dbReference type="ARBA" id="ARBA00034003"/>
    </source>
</evidence>
<evidence type="ECO:0000256" key="2">
    <source>
        <dbReference type="ARBA" id="ARBA00012727"/>
    </source>
</evidence>
<dbReference type="InterPro" id="IPR012340">
    <property type="entry name" value="NA-bd_OB-fold"/>
</dbReference>
<dbReference type="InterPro" id="IPR016059">
    <property type="entry name" value="DNA_ligase_ATP-dep_CS"/>
</dbReference>
<proteinExistence type="inferred from homology"/>
<evidence type="ECO:0000313" key="7">
    <source>
        <dbReference type="Proteomes" id="UP001597419"/>
    </source>
</evidence>
<dbReference type="CDD" id="cd07970">
    <property type="entry name" value="OBF_DNA_ligase_LigC"/>
    <property type="match status" value="1"/>
</dbReference>
<evidence type="ECO:0000259" key="5">
    <source>
        <dbReference type="PROSITE" id="PS50160"/>
    </source>
</evidence>
<dbReference type="NCBIfam" id="NF006078">
    <property type="entry name" value="PRK08224.1"/>
    <property type="match status" value="1"/>
</dbReference>
<organism evidence="6 7">
    <name type="scientific">Amycolatopsis samaneae</name>
    <dbReference type="NCBI Taxonomy" id="664691"/>
    <lineage>
        <taxon>Bacteria</taxon>
        <taxon>Bacillati</taxon>
        <taxon>Actinomycetota</taxon>
        <taxon>Actinomycetes</taxon>
        <taxon>Pseudonocardiales</taxon>
        <taxon>Pseudonocardiaceae</taxon>
        <taxon>Amycolatopsis</taxon>
    </lineage>
</organism>
<evidence type="ECO:0000256" key="1">
    <source>
        <dbReference type="ARBA" id="ARBA00007572"/>
    </source>
</evidence>
<accession>A0ABW5GSU3</accession>
<name>A0ABW5GSU3_9PSEU</name>
<feature type="domain" description="ATP-dependent DNA ligase family profile" evidence="5">
    <location>
        <begin position="107"/>
        <end position="200"/>
    </location>
</feature>
<gene>
    <name evidence="6" type="ORF">ACFSYJ_34845</name>
</gene>
<sequence length="360" mass="40805">MDLPVMPPVRPMLAKAVHEVPRAAGLRYEPKWDGFRCVVFRDGDEIELGSRNDRPLTRYFPELVELLAAALPPRCVVDGEIVLVTPTGLDFEALQLRLHPAASRVRKLAEETPASFVAFDLLALGDRDLTGEPFRERRRELEGVLAHDPDGALRRVHLTPLTDDADLAQDWFTRFEGAGFDGVMVKQAELPYEQDKRVMWKVKHERTADCVVAGFRWHKDGESVGSLLLGLFDDAGTLHHVGVASSFTAARRRELVTELEPLRENALEGHPWRTWAEYEPDPGRRPGAMSRWAPQKDLSWEPLRTEWVAEVRYEHLQGGRFRHGGRLVRFRPDREPASCTYAQLDEAPPAELAELFGEAR</sequence>
<dbReference type="SUPFAM" id="SSF50249">
    <property type="entry name" value="Nucleic acid-binding proteins"/>
    <property type="match status" value="1"/>
</dbReference>
<comment type="similarity">
    <text evidence="1">Belongs to the ATP-dependent DNA ligase family.</text>
</comment>
<evidence type="ECO:0000256" key="3">
    <source>
        <dbReference type="ARBA" id="ARBA00022598"/>
    </source>
</evidence>
<dbReference type="CDD" id="cd07905">
    <property type="entry name" value="Adenylation_DNA_ligase_LigC"/>
    <property type="match status" value="1"/>
</dbReference>
<dbReference type="PANTHER" id="PTHR45674:SF4">
    <property type="entry name" value="DNA LIGASE 1"/>
    <property type="match status" value="1"/>
</dbReference>
<dbReference type="Proteomes" id="UP001597419">
    <property type="component" value="Unassembled WGS sequence"/>
</dbReference>
<dbReference type="InterPro" id="IPR050191">
    <property type="entry name" value="ATP-dep_DNA_ligase"/>
</dbReference>
<reference evidence="7" key="1">
    <citation type="journal article" date="2019" name="Int. J. Syst. Evol. Microbiol.">
        <title>The Global Catalogue of Microorganisms (GCM) 10K type strain sequencing project: providing services to taxonomists for standard genome sequencing and annotation.</title>
        <authorList>
            <consortium name="The Broad Institute Genomics Platform"/>
            <consortium name="The Broad Institute Genome Sequencing Center for Infectious Disease"/>
            <person name="Wu L."/>
            <person name="Ma J."/>
        </authorList>
    </citation>
    <scope>NUCLEOTIDE SEQUENCE [LARGE SCALE GENOMIC DNA]</scope>
    <source>
        <strain evidence="7">CGMCC 4.7643</strain>
    </source>
</reference>
<dbReference type="PROSITE" id="PS50160">
    <property type="entry name" value="DNA_LIGASE_A3"/>
    <property type="match status" value="1"/>
</dbReference>
<dbReference type="EMBL" id="JBHUKU010000022">
    <property type="protein sequence ID" value="MFD2463838.1"/>
    <property type="molecule type" value="Genomic_DNA"/>
</dbReference>
<dbReference type="Gene3D" id="3.30.470.30">
    <property type="entry name" value="DNA ligase/mRNA capping enzyme"/>
    <property type="match status" value="1"/>
</dbReference>
<dbReference type="EC" id="6.5.1.1" evidence="2"/>
<comment type="caution">
    <text evidence="6">The sequence shown here is derived from an EMBL/GenBank/DDBJ whole genome shotgun (WGS) entry which is preliminary data.</text>
</comment>
<keyword evidence="7" id="KW-1185">Reference proteome</keyword>
<dbReference type="InterPro" id="IPR044117">
    <property type="entry name" value="OBF_LigC-like"/>
</dbReference>
<dbReference type="Pfam" id="PF04679">
    <property type="entry name" value="DNA_ligase_A_C"/>
    <property type="match status" value="1"/>
</dbReference>
<dbReference type="InterPro" id="IPR012309">
    <property type="entry name" value="DNA_ligase_ATP-dep_C"/>
</dbReference>
<dbReference type="SUPFAM" id="SSF56091">
    <property type="entry name" value="DNA ligase/mRNA capping enzyme, catalytic domain"/>
    <property type="match status" value="1"/>
</dbReference>
<keyword evidence="3 6" id="KW-0436">Ligase</keyword>
<comment type="catalytic activity">
    <reaction evidence="4">
        <text>ATP + (deoxyribonucleotide)n-3'-hydroxyl + 5'-phospho-(deoxyribonucleotide)m = (deoxyribonucleotide)n+m + AMP + diphosphate.</text>
        <dbReference type="EC" id="6.5.1.1"/>
    </reaction>
</comment>
<dbReference type="InterPro" id="IPR044119">
    <property type="entry name" value="Adenylation_LigC-like"/>
</dbReference>
<dbReference type="PROSITE" id="PS00697">
    <property type="entry name" value="DNA_LIGASE_A1"/>
    <property type="match status" value="1"/>
</dbReference>
<protein>
    <recommendedName>
        <fullName evidence="2">DNA ligase (ATP)</fullName>
        <ecNumber evidence="2">6.5.1.1</ecNumber>
    </recommendedName>
</protein>
<evidence type="ECO:0000313" key="6">
    <source>
        <dbReference type="EMBL" id="MFD2463838.1"/>
    </source>
</evidence>
<dbReference type="RefSeq" id="WP_345386338.1">
    <property type="nucleotide sequence ID" value="NZ_BAABHG010000001.1"/>
</dbReference>